<keyword evidence="7 9" id="KW-0472">Membrane</keyword>
<reference evidence="11" key="1">
    <citation type="submission" date="2020-06" db="EMBL/GenBank/DDBJ databases">
        <title>A novel thermopfilic bacterium from Erzurum, Turkey.</title>
        <authorList>
            <person name="Adiguzel A."/>
            <person name="Ay H."/>
            <person name="Baltaci M.O."/>
        </authorList>
    </citation>
    <scope>NUCLEOTIDE SEQUENCE</scope>
    <source>
        <strain evidence="11">P2</strain>
    </source>
</reference>
<evidence type="ECO:0000256" key="7">
    <source>
        <dbReference type="ARBA" id="ARBA00023136"/>
    </source>
</evidence>
<keyword evidence="12" id="KW-1185">Reference proteome</keyword>
<dbReference type="Proteomes" id="UP000625804">
    <property type="component" value="Unassembled WGS sequence"/>
</dbReference>
<evidence type="ECO:0000313" key="11">
    <source>
        <dbReference type="EMBL" id="NSL52199.1"/>
    </source>
</evidence>
<dbReference type="PANTHER" id="PTHR35011">
    <property type="entry name" value="2,3-DIKETO-L-GULONATE TRAP TRANSPORTER SMALL PERMEASE PROTEIN YIAM"/>
    <property type="match status" value="1"/>
</dbReference>
<evidence type="ECO:0000259" key="10">
    <source>
        <dbReference type="Pfam" id="PF04290"/>
    </source>
</evidence>
<comment type="similarity">
    <text evidence="8">Belongs to the TRAP transporter small permease family.</text>
</comment>
<dbReference type="InterPro" id="IPR055348">
    <property type="entry name" value="DctQ"/>
</dbReference>
<feature type="transmembrane region" description="Helical" evidence="9">
    <location>
        <begin position="48"/>
        <end position="65"/>
    </location>
</feature>
<sequence length="170" mass="19623">MNVMKKIFTLFEDFFSSLFFLVGLGLMFYEVIMRYVFNDPTTWINETASILVVWGILFGLSVALRDHHHISVDIFYAMLPRRIKKAVDIFANLVGIGFCLFLVFAGIELVSHSFQSGQVTMDTRIPYWIYYLIMPISGLLFLVRFIERLIKVIKNQNVEGGHLDGNHTAF</sequence>
<evidence type="ECO:0000256" key="9">
    <source>
        <dbReference type="SAM" id="Phobius"/>
    </source>
</evidence>
<dbReference type="GO" id="GO:0022857">
    <property type="term" value="F:transmembrane transporter activity"/>
    <property type="evidence" value="ECO:0007669"/>
    <property type="project" value="TreeGrafter"/>
</dbReference>
<evidence type="ECO:0000256" key="3">
    <source>
        <dbReference type="ARBA" id="ARBA00022475"/>
    </source>
</evidence>
<comment type="subcellular location">
    <subcellularLocation>
        <location evidence="1">Cell inner membrane</location>
        <topology evidence="1">Multi-pass membrane protein</topology>
    </subcellularLocation>
</comment>
<feature type="transmembrane region" description="Helical" evidence="9">
    <location>
        <begin position="86"/>
        <end position="107"/>
    </location>
</feature>
<dbReference type="AlphaFoldDB" id="A0A8J8GEV1"/>
<name>A0A8J8GEV1_9BACI</name>
<accession>A0A8J8GEV1</accession>
<protein>
    <submittedName>
        <fullName evidence="11">TRAP transporter small permease</fullName>
    </submittedName>
</protein>
<keyword evidence="3" id="KW-1003">Cell membrane</keyword>
<evidence type="ECO:0000256" key="5">
    <source>
        <dbReference type="ARBA" id="ARBA00022692"/>
    </source>
</evidence>
<comment type="caution">
    <text evidence="11">The sequence shown here is derived from an EMBL/GenBank/DDBJ whole genome shotgun (WGS) entry which is preliminary data.</text>
</comment>
<evidence type="ECO:0000256" key="2">
    <source>
        <dbReference type="ARBA" id="ARBA00022448"/>
    </source>
</evidence>
<proteinExistence type="inferred from homology"/>
<dbReference type="GO" id="GO:0015740">
    <property type="term" value="P:C4-dicarboxylate transport"/>
    <property type="evidence" value="ECO:0007669"/>
    <property type="project" value="TreeGrafter"/>
</dbReference>
<keyword evidence="5 9" id="KW-0812">Transmembrane</keyword>
<feature type="domain" description="Tripartite ATP-independent periplasmic transporters DctQ component" evidence="10">
    <location>
        <begin position="25"/>
        <end position="154"/>
    </location>
</feature>
<dbReference type="GO" id="GO:0005886">
    <property type="term" value="C:plasma membrane"/>
    <property type="evidence" value="ECO:0007669"/>
    <property type="project" value="UniProtKB-SubCell"/>
</dbReference>
<dbReference type="EMBL" id="JABTTE010000013">
    <property type="protein sequence ID" value="NSL52199.1"/>
    <property type="molecule type" value="Genomic_DNA"/>
</dbReference>
<evidence type="ECO:0000256" key="1">
    <source>
        <dbReference type="ARBA" id="ARBA00004429"/>
    </source>
</evidence>
<organism evidence="11 12">
    <name type="scientific">Calidifontibacillus erzurumensis</name>
    <dbReference type="NCBI Taxonomy" id="2741433"/>
    <lineage>
        <taxon>Bacteria</taxon>
        <taxon>Bacillati</taxon>
        <taxon>Bacillota</taxon>
        <taxon>Bacilli</taxon>
        <taxon>Bacillales</taxon>
        <taxon>Bacillaceae</taxon>
        <taxon>Calidifontibacillus/Schinkia group</taxon>
        <taxon>Calidifontibacillus</taxon>
    </lineage>
</organism>
<evidence type="ECO:0000256" key="6">
    <source>
        <dbReference type="ARBA" id="ARBA00022989"/>
    </source>
</evidence>
<dbReference type="PANTHER" id="PTHR35011:SF2">
    <property type="entry name" value="2,3-DIKETO-L-GULONATE TRAP TRANSPORTER SMALL PERMEASE PROTEIN YIAM"/>
    <property type="match status" value="1"/>
</dbReference>
<dbReference type="Pfam" id="PF04290">
    <property type="entry name" value="DctQ"/>
    <property type="match status" value="1"/>
</dbReference>
<evidence type="ECO:0000313" key="12">
    <source>
        <dbReference type="Proteomes" id="UP000625804"/>
    </source>
</evidence>
<evidence type="ECO:0000256" key="4">
    <source>
        <dbReference type="ARBA" id="ARBA00022519"/>
    </source>
</evidence>
<keyword evidence="6 9" id="KW-1133">Transmembrane helix</keyword>
<evidence type="ECO:0000256" key="8">
    <source>
        <dbReference type="ARBA" id="ARBA00038436"/>
    </source>
</evidence>
<feature type="transmembrane region" description="Helical" evidence="9">
    <location>
        <begin position="7"/>
        <end position="28"/>
    </location>
</feature>
<keyword evidence="4" id="KW-0997">Cell inner membrane</keyword>
<feature type="transmembrane region" description="Helical" evidence="9">
    <location>
        <begin position="127"/>
        <end position="146"/>
    </location>
</feature>
<keyword evidence="2" id="KW-0813">Transport</keyword>
<gene>
    <name evidence="11" type="ORF">HR057_10590</name>
</gene>
<dbReference type="InterPro" id="IPR007387">
    <property type="entry name" value="TRAP_DctQ"/>
</dbReference>